<proteinExistence type="predicted"/>
<dbReference type="Proteomes" id="UP001630127">
    <property type="component" value="Unassembled WGS sequence"/>
</dbReference>
<gene>
    <name evidence="2" type="ORF">ACH5RR_025520</name>
</gene>
<name>A0ABD2YZV7_9GENT</name>
<organism evidence="2 3">
    <name type="scientific">Cinchona calisaya</name>
    <dbReference type="NCBI Taxonomy" id="153742"/>
    <lineage>
        <taxon>Eukaryota</taxon>
        <taxon>Viridiplantae</taxon>
        <taxon>Streptophyta</taxon>
        <taxon>Embryophyta</taxon>
        <taxon>Tracheophyta</taxon>
        <taxon>Spermatophyta</taxon>
        <taxon>Magnoliopsida</taxon>
        <taxon>eudicotyledons</taxon>
        <taxon>Gunneridae</taxon>
        <taxon>Pentapetalae</taxon>
        <taxon>asterids</taxon>
        <taxon>lamiids</taxon>
        <taxon>Gentianales</taxon>
        <taxon>Rubiaceae</taxon>
        <taxon>Cinchonoideae</taxon>
        <taxon>Cinchoneae</taxon>
        <taxon>Cinchona</taxon>
    </lineage>
</organism>
<protein>
    <recommendedName>
        <fullName evidence="1">RNase H type-1 domain-containing protein</fullName>
    </recommendedName>
</protein>
<sequence length="97" mass="11036">MTDIDLLKFVDISTLILDCMCLIKMFWEGIIKHIYREGNHCVDFLANQGTDLNISAASSFVKYSNIDSVPPKLVNLFEDDVKGLTFPRFVSNCNFKP</sequence>
<comment type="caution">
    <text evidence="2">The sequence shown here is derived from an EMBL/GenBank/DDBJ whole genome shotgun (WGS) entry which is preliminary data.</text>
</comment>
<dbReference type="Pfam" id="PF13456">
    <property type="entry name" value="RVT_3"/>
    <property type="match status" value="1"/>
</dbReference>
<evidence type="ECO:0000313" key="3">
    <source>
        <dbReference type="Proteomes" id="UP001630127"/>
    </source>
</evidence>
<reference evidence="2 3" key="1">
    <citation type="submission" date="2024-11" db="EMBL/GenBank/DDBJ databases">
        <title>A near-complete genome assembly of Cinchona calisaya.</title>
        <authorList>
            <person name="Lian D.C."/>
            <person name="Zhao X.W."/>
            <person name="Wei L."/>
        </authorList>
    </citation>
    <scope>NUCLEOTIDE SEQUENCE [LARGE SCALE GENOMIC DNA]</scope>
    <source>
        <tissue evidence="2">Nenye</tissue>
    </source>
</reference>
<evidence type="ECO:0000259" key="1">
    <source>
        <dbReference type="Pfam" id="PF13456"/>
    </source>
</evidence>
<evidence type="ECO:0000313" key="2">
    <source>
        <dbReference type="EMBL" id="KAL3512803.1"/>
    </source>
</evidence>
<dbReference type="InterPro" id="IPR002156">
    <property type="entry name" value="RNaseH_domain"/>
</dbReference>
<accession>A0ABD2YZV7</accession>
<feature type="domain" description="RNase H type-1" evidence="1">
    <location>
        <begin position="12"/>
        <end position="48"/>
    </location>
</feature>
<dbReference type="EMBL" id="JBJUIK010000011">
    <property type="protein sequence ID" value="KAL3512803.1"/>
    <property type="molecule type" value="Genomic_DNA"/>
</dbReference>
<dbReference type="AlphaFoldDB" id="A0ABD2YZV7"/>
<keyword evidence="3" id="KW-1185">Reference proteome</keyword>